<feature type="binding site" evidence="4">
    <location>
        <position position="7"/>
    </location>
    <ligand>
        <name>3-amino-2-oxopropyl phosphate</name>
        <dbReference type="ChEBI" id="CHEBI:57279"/>
    </ligand>
</feature>
<dbReference type="NCBIfam" id="NF003627">
    <property type="entry name" value="PRK05265.1-5"/>
    <property type="match status" value="1"/>
</dbReference>
<dbReference type="InterPro" id="IPR013785">
    <property type="entry name" value="Aldolase_TIM"/>
</dbReference>
<reference evidence="6 7" key="1">
    <citation type="submission" date="2018-03" db="EMBL/GenBank/DDBJ databases">
        <title>The ancient ancestry and fast evolution of plastids.</title>
        <authorList>
            <person name="Moore K.R."/>
            <person name="Magnabosco C."/>
            <person name="Momper L."/>
            <person name="Gold D.A."/>
            <person name="Bosak T."/>
            <person name="Fournier G.P."/>
        </authorList>
    </citation>
    <scope>NUCLEOTIDE SEQUENCE [LARGE SCALE GENOMIC DNA]</scope>
    <source>
        <strain evidence="6 7">CCALA 016</strain>
    </source>
</reference>
<comment type="similarity">
    <text evidence="4">Belongs to the PNP synthase family.</text>
</comment>
<feature type="binding site" evidence="4">
    <location>
        <begin position="213"/>
        <end position="214"/>
    </location>
    <ligand>
        <name>3-amino-2-oxopropyl phosphate</name>
        <dbReference type="ChEBI" id="CHEBI:57279"/>
    </ligand>
</feature>
<dbReference type="NCBIfam" id="NF003623">
    <property type="entry name" value="PRK05265.1-1"/>
    <property type="match status" value="1"/>
</dbReference>
<evidence type="ECO:0000256" key="2">
    <source>
        <dbReference type="ARBA" id="ARBA00022679"/>
    </source>
</evidence>
<name>A0A2T1LWF2_9CHRO</name>
<dbReference type="InterPro" id="IPR036130">
    <property type="entry name" value="Pyridoxine-5'_phos_synth"/>
</dbReference>
<dbReference type="AlphaFoldDB" id="A0A2T1LWF2"/>
<protein>
    <recommendedName>
        <fullName evidence="4 5">Pyridoxine 5'-phosphate synthase</fullName>
        <shortName evidence="4">PNP synthase</shortName>
        <ecNumber evidence="4 5">2.6.99.2</ecNumber>
    </recommendedName>
</protein>
<dbReference type="Pfam" id="PF03740">
    <property type="entry name" value="PdxJ"/>
    <property type="match status" value="1"/>
</dbReference>
<comment type="function">
    <text evidence="4">Catalyzes the complicated ring closure reaction between the two acyclic compounds 1-deoxy-D-xylulose-5-phosphate (DXP) and 3-amino-2-oxopropyl phosphate (1-amino-acetone-3-phosphate or AAP) to form pyridoxine 5'-phosphate (PNP) and inorganic phosphate.</text>
</comment>
<accession>A0A2T1LWF2</accession>
<keyword evidence="1 4" id="KW-0963">Cytoplasm</keyword>
<feature type="binding site" evidence="4">
    <location>
        <begin position="9"/>
        <end position="10"/>
    </location>
    <ligand>
        <name>1-deoxy-D-xylulose 5-phosphate</name>
        <dbReference type="ChEBI" id="CHEBI:57792"/>
    </ligand>
</feature>
<evidence type="ECO:0000313" key="7">
    <source>
        <dbReference type="Proteomes" id="UP000239001"/>
    </source>
</evidence>
<comment type="pathway">
    <text evidence="4">Cofactor biosynthesis; pyridoxine 5'-phosphate biosynthesis; pyridoxine 5'-phosphate from D-erythrose 4-phosphate: step 5/5.</text>
</comment>
<comment type="caution">
    <text evidence="6">The sequence shown here is derived from an EMBL/GenBank/DDBJ whole genome shotgun (WGS) entry which is preliminary data.</text>
</comment>
<dbReference type="OrthoDB" id="9806590at2"/>
<dbReference type="EC" id="2.6.99.2" evidence="4 5"/>
<sequence length="240" mass="26479">MLTLGVNIDHVATVRQARRTVEPDPVAAAVLAELGGADGITVHLREDRRHIQDRDVRLLRQTVRTHLNLEMAPTEEMVGIALDIKPDYVTLVPEKREEVTTEGGIDIVGNLKRFTEVVEQLQSAGIPVSWFIDADPSQIEAAAKTQAKFIELHTGKYAEAISETGRFHELEFLRKGCEIAIASGLRVNAGHGLTYWNVYPVACLSGMEELNIGHTIISRAVVVGLERAVKEMKLAMRGQL</sequence>
<dbReference type="PANTHER" id="PTHR30456:SF0">
    <property type="entry name" value="PYRIDOXINE 5'-PHOSPHATE SYNTHASE"/>
    <property type="match status" value="1"/>
</dbReference>
<keyword evidence="7" id="KW-1185">Reference proteome</keyword>
<feature type="binding site" evidence="4">
    <location>
        <position position="45"/>
    </location>
    <ligand>
        <name>1-deoxy-D-xylulose 5-phosphate</name>
        <dbReference type="ChEBI" id="CHEBI:57792"/>
    </ligand>
</feature>
<feature type="binding site" evidence="4">
    <location>
        <position position="192"/>
    </location>
    <ligand>
        <name>3-amino-2-oxopropyl phosphate</name>
        <dbReference type="ChEBI" id="CHEBI:57279"/>
    </ligand>
</feature>
<dbReference type="GO" id="GO:0008615">
    <property type="term" value="P:pyridoxine biosynthetic process"/>
    <property type="evidence" value="ECO:0007669"/>
    <property type="project" value="UniProtKB-UniRule"/>
</dbReference>
<dbReference type="Proteomes" id="UP000239001">
    <property type="component" value="Unassembled WGS sequence"/>
</dbReference>
<dbReference type="CDD" id="cd00003">
    <property type="entry name" value="PNPsynthase"/>
    <property type="match status" value="1"/>
</dbReference>
<comment type="subunit">
    <text evidence="4">Homooctamer; tetramer of dimers.</text>
</comment>
<dbReference type="EMBL" id="PXOH01000014">
    <property type="protein sequence ID" value="PSF36229.1"/>
    <property type="molecule type" value="Genomic_DNA"/>
</dbReference>
<proteinExistence type="inferred from homology"/>
<dbReference type="RefSeq" id="WP_106457414.1">
    <property type="nucleotide sequence ID" value="NZ_PXOH01000014.1"/>
</dbReference>
<feature type="binding site" evidence="4">
    <location>
        <position position="50"/>
    </location>
    <ligand>
        <name>1-deoxy-D-xylulose 5-phosphate</name>
        <dbReference type="ChEBI" id="CHEBI:57792"/>
    </ligand>
</feature>
<dbReference type="Gene3D" id="3.20.20.70">
    <property type="entry name" value="Aldolase class I"/>
    <property type="match status" value="1"/>
</dbReference>
<feature type="active site" description="Proton donor" evidence="4">
    <location>
        <position position="191"/>
    </location>
</feature>
<feature type="binding site" evidence="4">
    <location>
        <position position="18"/>
    </location>
    <ligand>
        <name>3-amino-2-oxopropyl phosphate</name>
        <dbReference type="ChEBI" id="CHEBI:57279"/>
    </ligand>
</feature>
<comment type="catalytic activity">
    <reaction evidence="4">
        <text>3-amino-2-oxopropyl phosphate + 1-deoxy-D-xylulose 5-phosphate = pyridoxine 5'-phosphate + phosphate + 2 H2O + H(+)</text>
        <dbReference type="Rhea" id="RHEA:15265"/>
        <dbReference type="ChEBI" id="CHEBI:15377"/>
        <dbReference type="ChEBI" id="CHEBI:15378"/>
        <dbReference type="ChEBI" id="CHEBI:43474"/>
        <dbReference type="ChEBI" id="CHEBI:57279"/>
        <dbReference type="ChEBI" id="CHEBI:57792"/>
        <dbReference type="ChEBI" id="CHEBI:58589"/>
        <dbReference type="EC" id="2.6.99.2"/>
    </reaction>
</comment>
<evidence type="ECO:0000256" key="5">
    <source>
        <dbReference type="NCBIfam" id="TIGR00559"/>
    </source>
</evidence>
<dbReference type="PANTHER" id="PTHR30456">
    <property type="entry name" value="PYRIDOXINE 5'-PHOSPHATE SYNTHASE"/>
    <property type="match status" value="1"/>
</dbReference>
<reference evidence="6 7" key="2">
    <citation type="submission" date="2018-03" db="EMBL/GenBank/DDBJ databases">
        <authorList>
            <person name="Keele B.F."/>
        </authorList>
    </citation>
    <scope>NUCLEOTIDE SEQUENCE [LARGE SCALE GENOMIC DNA]</scope>
    <source>
        <strain evidence="6 7">CCALA 016</strain>
    </source>
</reference>
<comment type="subcellular location">
    <subcellularLocation>
        <location evidence="4">Cytoplasm</location>
    </subcellularLocation>
</comment>
<evidence type="ECO:0000313" key="6">
    <source>
        <dbReference type="EMBL" id="PSF36229.1"/>
    </source>
</evidence>
<dbReference type="UniPathway" id="UPA00244">
    <property type="reaction ID" value="UER00313"/>
</dbReference>
<gene>
    <name evidence="4" type="primary">pdxJ</name>
    <name evidence="6" type="ORF">C7H19_13555</name>
</gene>
<keyword evidence="3 4" id="KW-0664">Pyridoxine biosynthesis</keyword>
<keyword evidence="2 4" id="KW-0808">Transferase</keyword>
<feature type="binding site" evidence="4">
    <location>
        <position position="100"/>
    </location>
    <ligand>
        <name>1-deoxy-D-xylulose 5-phosphate</name>
        <dbReference type="ChEBI" id="CHEBI:57792"/>
    </ligand>
</feature>
<dbReference type="HAMAP" id="MF_00279">
    <property type="entry name" value="PdxJ"/>
    <property type="match status" value="1"/>
</dbReference>
<evidence type="ECO:0000256" key="4">
    <source>
        <dbReference type="HAMAP-Rule" id="MF_00279"/>
    </source>
</evidence>
<dbReference type="SUPFAM" id="SSF63892">
    <property type="entry name" value="Pyridoxine 5'-phosphate synthase"/>
    <property type="match status" value="1"/>
</dbReference>
<dbReference type="GO" id="GO:0033856">
    <property type="term" value="F:pyridoxine 5'-phosphate synthase activity"/>
    <property type="evidence" value="ECO:0007669"/>
    <property type="project" value="UniProtKB-UniRule"/>
</dbReference>
<feature type="active site" description="Proton acceptor" evidence="4">
    <location>
        <position position="70"/>
    </location>
</feature>
<feature type="site" description="Transition state stabilizer" evidence="4">
    <location>
        <position position="151"/>
    </location>
</feature>
<evidence type="ECO:0000256" key="3">
    <source>
        <dbReference type="ARBA" id="ARBA00023096"/>
    </source>
</evidence>
<organism evidence="6 7">
    <name type="scientific">Aphanothece hegewaldii CCALA 016</name>
    <dbReference type="NCBI Taxonomy" id="2107694"/>
    <lineage>
        <taxon>Bacteria</taxon>
        <taxon>Bacillati</taxon>
        <taxon>Cyanobacteriota</taxon>
        <taxon>Cyanophyceae</taxon>
        <taxon>Oscillatoriophycideae</taxon>
        <taxon>Chroococcales</taxon>
        <taxon>Aphanothecaceae</taxon>
        <taxon>Aphanothece</taxon>
    </lineage>
</organism>
<evidence type="ECO:0000256" key="1">
    <source>
        <dbReference type="ARBA" id="ARBA00022490"/>
    </source>
</evidence>
<dbReference type="NCBIfam" id="NF003625">
    <property type="entry name" value="PRK05265.1-3"/>
    <property type="match status" value="1"/>
</dbReference>
<dbReference type="GO" id="GO:0005829">
    <property type="term" value="C:cytosol"/>
    <property type="evidence" value="ECO:0007669"/>
    <property type="project" value="TreeGrafter"/>
</dbReference>
<feature type="active site" description="Proton acceptor" evidence="4">
    <location>
        <position position="43"/>
    </location>
</feature>
<dbReference type="InterPro" id="IPR004569">
    <property type="entry name" value="PyrdxlP_synth_PdxJ"/>
</dbReference>
<dbReference type="NCBIfam" id="TIGR00559">
    <property type="entry name" value="pdxJ"/>
    <property type="match status" value="1"/>
</dbReference>